<evidence type="ECO:0000313" key="5">
    <source>
        <dbReference type="Proteomes" id="UP001590951"/>
    </source>
</evidence>
<dbReference type="Pfam" id="PF00107">
    <property type="entry name" value="ADH_zinc_N"/>
    <property type="match status" value="1"/>
</dbReference>
<evidence type="ECO:0000313" key="4">
    <source>
        <dbReference type="EMBL" id="KAL2044090.1"/>
    </source>
</evidence>
<comment type="similarity">
    <text evidence="1">Belongs to the zinc-containing alcohol dehydrogenase family.</text>
</comment>
<dbReference type="PANTHER" id="PTHR45348">
    <property type="entry name" value="HYPOTHETICAL OXIDOREDUCTASE (EUROFUNG)"/>
    <property type="match status" value="1"/>
</dbReference>
<feature type="domain" description="Enoyl reductase (ER)" evidence="3">
    <location>
        <begin position="14"/>
        <end position="266"/>
    </location>
</feature>
<sequence length="334" mass="35817">MSDQNLAVILPSKGSRLEVIHRPTPTQGPDDLLIEVKATALNPIDCYQRDVGFPPIPAYSAVRDSDTGGTIISTGSSVSSDTPKSGTRVSAFAPCFYMQGAPDYGALQARVLVPAVNAAPIPQGMSFTKASILPAAVTTVWYGWHTIGLPCDTAYIAADKKGMVVWGGASSISSAAIQIAKLTGFTVYATASVKHHEYLKSLGASKVFDYKSKNVVASIVKAAKEYGVTTSTGFDGAGQWKECLEVLKELKGEGTVKLVSAIPLKEDAPKMEGMEVKFVSAPADDKARTEVFTSSSMSGCRRKESLCRVRRSRWLREAWRMQTKALDELKRGVG</sequence>
<organism evidence="4 5">
    <name type="scientific">Lepraria finkii</name>
    <dbReference type="NCBI Taxonomy" id="1340010"/>
    <lineage>
        <taxon>Eukaryota</taxon>
        <taxon>Fungi</taxon>
        <taxon>Dikarya</taxon>
        <taxon>Ascomycota</taxon>
        <taxon>Pezizomycotina</taxon>
        <taxon>Lecanoromycetes</taxon>
        <taxon>OSLEUM clade</taxon>
        <taxon>Lecanoromycetidae</taxon>
        <taxon>Lecanorales</taxon>
        <taxon>Lecanorineae</taxon>
        <taxon>Stereocaulaceae</taxon>
        <taxon>Lepraria</taxon>
    </lineage>
</organism>
<gene>
    <name evidence="4" type="ORF">ABVK25_012483</name>
</gene>
<dbReference type="InterPro" id="IPR013154">
    <property type="entry name" value="ADH-like_N"/>
</dbReference>
<dbReference type="CDD" id="cd08249">
    <property type="entry name" value="enoyl_reductase_like"/>
    <property type="match status" value="1"/>
</dbReference>
<dbReference type="InterPro" id="IPR020843">
    <property type="entry name" value="ER"/>
</dbReference>
<reference evidence="4 5" key="1">
    <citation type="submission" date="2024-09" db="EMBL/GenBank/DDBJ databases">
        <title>Rethinking Asexuality: The Enigmatic Case of Functional Sexual Genes in Lepraria (Stereocaulaceae).</title>
        <authorList>
            <person name="Doellman M."/>
            <person name="Sun Y."/>
            <person name="Barcenas-Pena A."/>
            <person name="Lumbsch H.T."/>
            <person name="Grewe F."/>
        </authorList>
    </citation>
    <scope>NUCLEOTIDE SEQUENCE [LARGE SCALE GENOMIC DNA]</scope>
    <source>
        <strain evidence="4 5">Grewe 0041</strain>
    </source>
</reference>
<dbReference type="SMART" id="SM00829">
    <property type="entry name" value="PKS_ER"/>
    <property type="match status" value="1"/>
</dbReference>
<dbReference type="Proteomes" id="UP001590951">
    <property type="component" value="Unassembled WGS sequence"/>
</dbReference>
<protein>
    <recommendedName>
        <fullName evidence="3">Enoyl reductase (ER) domain-containing protein</fullName>
    </recommendedName>
</protein>
<evidence type="ECO:0000256" key="2">
    <source>
        <dbReference type="ARBA" id="ARBA00023002"/>
    </source>
</evidence>
<accession>A0ABR4AE78</accession>
<dbReference type="SUPFAM" id="SSF51735">
    <property type="entry name" value="NAD(P)-binding Rossmann-fold domains"/>
    <property type="match status" value="1"/>
</dbReference>
<dbReference type="Gene3D" id="3.40.50.720">
    <property type="entry name" value="NAD(P)-binding Rossmann-like Domain"/>
    <property type="match status" value="1"/>
</dbReference>
<evidence type="ECO:0000259" key="3">
    <source>
        <dbReference type="SMART" id="SM00829"/>
    </source>
</evidence>
<keyword evidence="2" id="KW-0560">Oxidoreductase</keyword>
<dbReference type="InterPro" id="IPR036291">
    <property type="entry name" value="NAD(P)-bd_dom_sf"/>
</dbReference>
<evidence type="ECO:0000256" key="1">
    <source>
        <dbReference type="ARBA" id="ARBA00008072"/>
    </source>
</evidence>
<dbReference type="SUPFAM" id="SSF50129">
    <property type="entry name" value="GroES-like"/>
    <property type="match status" value="1"/>
</dbReference>
<name>A0ABR4AE78_9LECA</name>
<comment type="caution">
    <text evidence="4">The sequence shown here is derived from an EMBL/GenBank/DDBJ whole genome shotgun (WGS) entry which is preliminary data.</text>
</comment>
<dbReference type="InterPro" id="IPR013149">
    <property type="entry name" value="ADH-like_C"/>
</dbReference>
<dbReference type="InterPro" id="IPR011032">
    <property type="entry name" value="GroES-like_sf"/>
</dbReference>
<dbReference type="Gene3D" id="3.90.180.10">
    <property type="entry name" value="Medium-chain alcohol dehydrogenases, catalytic domain"/>
    <property type="match status" value="1"/>
</dbReference>
<dbReference type="Pfam" id="PF08240">
    <property type="entry name" value="ADH_N"/>
    <property type="match status" value="1"/>
</dbReference>
<keyword evidence="5" id="KW-1185">Reference proteome</keyword>
<dbReference type="InterPro" id="IPR047122">
    <property type="entry name" value="Trans-enoyl_RdTase-like"/>
</dbReference>
<dbReference type="PANTHER" id="PTHR45348:SF2">
    <property type="entry name" value="ZINC-TYPE ALCOHOL DEHYDROGENASE-LIKE PROTEIN C2E1P3.01"/>
    <property type="match status" value="1"/>
</dbReference>
<proteinExistence type="inferred from homology"/>
<dbReference type="EMBL" id="JBHFEH010000216">
    <property type="protein sequence ID" value="KAL2044090.1"/>
    <property type="molecule type" value="Genomic_DNA"/>
</dbReference>